<evidence type="ECO:0000256" key="1">
    <source>
        <dbReference type="SAM" id="MobiDB-lite"/>
    </source>
</evidence>
<feature type="compositionally biased region" description="Basic residues" evidence="1">
    <location>
        <begin position="61"/>
        <end position="94"/>
    </location>
</feature>
<proteinExistence type="predicted"/>
<reference evidence="2 3" key="1">
    <citation type="submission" date="2014-01" db="EMBL/GenBank/DDBJ databases">
        <authorList>
            <person name="Dobos K."/>
            <person name="Lenaerts A."/>
            <person name="Ordway D."/>
            <person name="DeGroote M.A."/>
            <person name="Parker T."/>
            <person name="Sizemore C."/>
            <person name="Tallon L.J."/>
            <person name="Sadzewicz L.K."/>
            <person name="Sengamalay N."/>
            <person name="Fraser C.M."/>
            <person name="Hine E."/>
            <person name="Shefchek K.A."/>
            <person name="Das S.P."/>
            <person name="Tettelin H."/>
        </authorList>
    </citation>
    <scope>NUCLEOTIDE SEQUENCE [LARGE SCALE GENOMIC DNA]</scope>
    <source>
        <strain evidence="2 3">Harvey</strain>
    </source>
</reference>
<keyword evidence="2" id="KW-0812">Transmembrane</keyword>
<name>A0ABP3AHL7_MYCUL</name>
<sequence length="102" mass="11370">MLVSGVLNLVRAITRLPEQQVPRPVRIALAELAAALAVADDEPAAAIAHAAAAAIGPKNCYRRSRPHRGGARRHRGRMRSRFTAGHRRTRRRPLRNVNRTWL</sequence>
<feature type="non-terminal residue" evidence="2">
    <location>
        <position position="102"/>
    </location>
</feature>
<evidence type="ECO:0000313" key="2">
    <source>
        <dbReference type="EMBL" id="EUA90682.1"/>
    </source>
</evidence>
<gene>
    <name evidence="2" type="ORF">I551_2749</name>
</gene>
<accession>A0ABP3AHL7</accession>
<comment type="caution">
    <text evidence="2">The sequence shown here is derived from an EMBL/GenBank/DDBJ whole genome shotgun (WGS) entry which is preliminary data.</text>
</comment>
<protein>
    <submittedName>
        <fullName evidence="2">Transmembrane alanine and valine and leucine rich domain protein</fullName>
    </submittedName>
</protein>
<keyword evidence="2" id="KW-0472">Membrane</keyword>
<keyword evidence="3" id="KW-1185">Reference proteome</keyword>
<feature type="region of interest" description="Disordered" evidence="1">
    <location>
        <begin position="61"/>
        <end position="102"/>
    </location>
</feature>
<evidence type="ECO:0000313" key="3">
    <source>
        <dbReference type="Proteomes" id="UP000020681"/>
    </source>
</evidence>
<dbReference type="Proteomes" id="UP000020681">
    <property type="component" value="Unassembled WGS sequence"/>
</dbReference>
<dbReference type="EMBL" id="JAOL01000099">
    <property type="protein sequence ID" value="EUA90682.1"/>
    <property type="molecule type" value="Genomic_DNA"/>
</dbReference>
<organism evidence="2 3">
    <name type="scientific">Mycobacterium ulcerans str. Harvey</name>
    <dbReference type="NCBI Taxonomy" id="1299332"/>
    <lineage>
        <taxon>Bacteria</taxon>
        <taxon>Bacillati</taxon>
        <taxon>Actinomycetota</taxon>
        <taxon>Actinomycetes</taxon>
        <taxon>Mycobacteriales</taxon>
        <taxon>Mycobacteriaceae</taxon>
        <taxon>Mycobacterium</taxon>
        <taxon>Mycobacterium ulcerans group</taxon>
    </lineage>
</organism>